<dbReference type="InterPro" id="IPR011335">
    <property type="entry name" value="Restrct_endonuc-II-like"/>
</dbReference>
<dbReference type="PANTHER" id="PTHR38590:SF1">
    <property type="entry name" value="BLL0828 PROTEIN"/>
    <property type="match status" value="1"/>
</dbReference>
<proteinExistence type="predicted"/>
<dbReference type="PANTHER" id="PTHR38590">
    <property type="entry name" value="BLL0828 PROTEIN"/>
    <property type="match status" value="1"/>
</dbReference>
<name>A0A1G1X0E3_9BACT</name>
<dbReference type="CDD" id="cd01038">
    <property type="entry name" value="Endonuclease_DUF559"/>
    <property type="match status" value="1"/>
</dbReference>
<dbReference type="AlphaFoldDB" id="A0A1G1X0E3"/>
<reference evidence="2 3" key="1">
    <citation type="journal article" date="2016" name="Nat. Commun.">
        <title>Thousands of microbial genomes shed light on interconnected biogeochemical processes in an aquifer system.</title>
        <authorList>
            <person name="Anantharaman K."/>
            <person name="Brown C.T."/>
            <person name="Hug L.A."/>
            <person name="Sharon I."/>
            <person name="Castelle C.J."/>
            <person name="Probst A.J."/>
            <person name="Thomas B.C."/>
            <person name="Singh A."/>
            <person name="Wilkins M.J."/>
            <person name="Karaoz U."/>
            <person name="Brodie E.L."/>
            <person name="Williams K.H."/>
            <person name="Hubbard S.S."/>
            <person name="Banfield J.F."/>
        </authorList>
    </citation>
    <scope>NUCLEOTIDE SEQUENCE [LARGE SCALE GENOMIC DNA]</scope>
</reference>
<dbReference type="Proteomes" id="UP000177528">
    <property type="component" value="Unassembled WGS sequence"/>
</dbReference>
<dbReference type="InterPro" id="IPR007569">
    <property type="entry name" value="DUF559"/>
</dbReference>
<dbReference type="EMBL" id="MHHR01000030">
    <property type="protein sequence ID" value="OGY33424.1"/>
    <property type="molecule type" value="Genomic_DNA"/>
</dbReference>
<dbReference type="InterPro" id="IPR047216">
    <property type="entry name" value="Endonuclease_DUF559_bact"/>
</dbReference>
<sequence length="118" mass="14000">MPYVYTRKDIQEIRSTLRKRMTVPELVFWTAVRDRKLKGYKFRRQYSVGRYVVDFYCSQARLGIEIDGESHFVDDQKEYDNVRGEYISALGIKVLRYTNEEIMKNLNGVLQDIGTHLP</sequence>
<feature type="domain" description="DUF559" evidence="1">
    <location>
        <begin position="12"/>
        <end position="116"/>
    </location>
</feature>
<comment type="caution">
    <text evidence="2">The sequence shown here is derived from an EMBL/GenBank/DDBJ whole genome shotgun (WGS) entry which is preliminary data.</text>
</comment>
<gene>
    <name evidence="2" type="ORF">A3D99_04755</name>
</gene>
<dbReference type="Pfam" id="PF04480">
    <property type="entry name" value="DUF559"/>
    <property type="match status" value="1"/>
</dbReference>
<evidence type="ECO:0000259" key="1">
    <source>
        <dbReference type="Pfam" id="PF04480"/>
    </source>
</evidence>
<accession>A0A1G1X0E3</accession>
<evidence type="ECO:0000313" key="2">
    <source>
        <dbReference type="EMBL" id="OGY33424.1"/>
    </source>
</evidence>
<organism evidence="2 3">
    <name type="scientific">Candidatus Andersenbacteria bacterium RIFCSPHIGHO2_12_FULL_45_11</name>
    <dbReference type="NCBI Taxonomy" id="1797281"/>
    <lineage>
        <taxon>Bacteria</taxon>
        <taxon>Candidatus Anderseniibacteriota</taxon>
    </lineage>
</organism>
<dbReference type="Gene3D" id="3.40.960.10">
    <property type="entry name" value="VSR Endonuclease"/>
    <property type="match status" value="1"/>
</dbReference>
<evidence type="ECO:0000313" key="3">
    <source>
        <dbReference type="Proteomes" id="UP000177528"/>
    </source>
</evidence>
<dbReference type="SUPFAM" id="SSF52980">
    <property type="entry name" value="Restriction endonuclease-like"/>
    <property type="match status" value="1"/>
</dbReference>
<protein>
    <recommendedName>
        <fullName evidence="1">DUF559 domain-containing protein</fullName>
    </recommendedName>
</protein>